<dbReference type="AlphaFoldDB" id="A0A450UGA0"/>
<sequence length="216" mass="24668">MADGFRFYERQAEGLGDYFLDSLWSDIHSLRLYGGIHAIHPPWLSWHALQEVSLRRLRSNRRRRSACSGRFGLPPEPGPDIGKAGMISKRQVGLPAPVEISPRSDGFVSILDPLEGDSDRELWLNASLDQCCSMGRRKWWHISVSRHGEKLYFSPCRAARPRWRGSPEWRSSLHSPTRGCCPSAAMEFLRERDVDSKITEQERIRVVDGQDLSVPE</sequence>
<gene>
    <name evidence="1" type="ORF">BECKLFY1418B_GA0070995_102620</name>
</gene>
<dbReference type="EMBL" id="CAADFF010000026">
    <property type="protein sequence ID" value="VFJ91544.1"/>
    <property type="molecule type" value="Genomic_DNA"/>
</dbReference>
<evidence type="ECO:0000313" key="1">
    <source>
        <dbReference type="EMBL" id="VFJ91544.1"/>
    </source>
</evidence>
<proteinExistence type="predicted"/>
<name>A0A450UGA0_9GAMM</name>
<reference evidence="1" key="1">
    <citation type="submission" date="2019-02" db="EMBL/GenBank/DDBJ databases">
        <authorList>
            <person name="Gruber-Vodicka R. H."/>
            <person name="Seah K. B. B."/>
        </authorList>
    </citation>
    <scope>NUCLEOTIDE SEQUENCE</scope>
    <source>
        <strain evidence="1">BECK_M7</strain>
    </source>
</reference>
<protein>
    <submittedName>
        <fullName evidence="1">Uncharacterized protein</fullName>
    </submittedName>
</protein>
<organism evidence="1">
    <name type="scientific">Candidatus Kentrum sp. LFY</name>
    <dbReference type="NCBI Taxonomy" id="2126342"/>
    <lineage>
        <taxon>Bacteria</taxon>
        <taxon>Pseudomonadati</taxon>
        <taxon>Pseudomonadota</taxon>
        <taxon>Gammaproteobacteria</taxon>
        <taxon>Candidatus Kentrum</taxon>
    </lineage>
</organism>
<accession>A0A450UGA0</accession>